<accession>A0A179FLR4</accession>
<name>A0A179FLR4_METCM</name>
<keyword evidence="1" id="KW-1133">Transmembrane helix</keyword>
<sequence length="149" mass="15787">MAPATETQPLINATSAKKGLTIGSAAAYTLAICRPVVGATLFFPPAVLRRAFIPGEQFETTSVFLPRLVGTREVVIGSLLWRALRNFTNGDQKEVHKMLLVNLAVDVMDAVCAGAALVGGKPDERAAAGWFGAGALLFVLFGLLGIREF</sequence>
<keyword evidence="1" id="KW-0812">Transmembrane</keyword>
<feature type="transmembrane region" description="Helical" evidence="1">
    <location>
        <begin position="126"/>
        <end position="146"/>
    </location>
</feature>
<organism evidence="2 3">
    <name type="scientific">Pochonia chlamydosporia 170</name>
    <dbReference type="NCBI Taxonomy" id="1380566"/>
    <lineage>
        <taxon>Eukaryota</taxon>
        <taxon>Fungi</taxon>
        <taxon>Dikarya</taxon>
        <taxon>Ascomycota</taxon>
        <taxon>Pezizomycotina</taxon>
        <taxon>Sordariomycetes</taxon>
        <taxon>Hypocreomycetidae</taxon>
        <taxon>Hypocreales</taxon>
        <taxon>Clavicipitaceae</taxon>
        <taxon>Pochonia</taxon>
    </lineage>
</organism>
<dbReference type="AlphaFoldDB" id="A0A179FLR4"/>
<evidence type="ECO:0000256" key="1">
    <source>
        <dbReference type="SAM" id="Phobius"/>
    </source>
</evidence>
<protein>
    <submittedName>
        <fullName evidence="2">Uncharacterized protein</fullName>
    </submittedName>
</protein>
<feature type="transmembrane region" description="Helical" evidence="1">
    <location>
        <begin position="99"/>
        <end position="120"/>
    </location>
</feature>
<evidence type="ECO:0000313" key="3">
    <source>
        <dbReference type="Proteomes" id="UP000078397"/>
    </source>
</evidence>
<dbReference type="KEGG" id="pchm:VFPPC_07565"/>
<evidence type="ECO:0000313" key="2">
    <source>
        <dbReference type="EMBL" id="OAQ65939.1"/>
    </source>
</evidence>
<dbReference type="GeneID" id="28850395"/>
<dbReference type="RefSeq" id="XP_018143026.1">
    <property type="nucleotide sequence ID" value="XM_018286401.1"/>
</dbReference>
<gene>
    <name evidence="2" type="ORF">VFPPC_07565</name>
</gene>
<dbReference type="EMBL" id="LSBJ02000004">
    <property type="protein sequence ID" value="OAQ65939.1"/>
    <property type="molecule type" value="Genomic_DNA"/>
</dbReference>
<dbReference type="Proteomes" id="UP000078397">
    <property type="component" value="Unassembled WGS sequence"/>
</dbReference>
<keyword evidence="3" id="KW-1185">Reference proteome</keyword>
<reference evidence="2 3" key="1">
    <citation type="journal article" date="2016" name="PLoS Pathog.">
        <title>Biosynthesis of antibiotic leucinostatins in bio-control fungus Purpureocillium lilacinum and their inhibition on phytophthora revealed by genome mining.</title>
        <authorList>
            <person name="Wang G."/>
            <person name="Liu Z."/>
            <person name="Lin R."/>
            <person name="Li E."/>
            <person name="Mao Z."/>
            <person name="Ling J."/>
            <person name="Yang Y."/>
            <person name="Yin W.B."/>
            <person name="Xie B."/>
        </authorList>
    </citation>
    <scope>NUCLEOTIDE SEQUENCE [LARGE SCALE GENOMIC DNA]</scope>
    <source>
        <strain evidence="2">170</strain>
    </source>
</reference>
<proteinExistence type="predicted"/>
<keyword evidence="1" id="KW-0472">Membrane</keyword>
<comment type="caution">
    <text evidence="2">The sequence shown here is derived from an EMBL/GenBank/DDBJ whole genome shotgun (WGS) entry which is preliminary data.</text>
</comment>